<dbReference type="PANTHER" id="PTHR43712:SF2">
    <property type="entry name" value="O-METHYLTRANSFERASE CICE"/>
    <property type="match status" value="1"/>
</dbReference>
<dbReference type="InterPro" id="IPR036388">
    <property type="entry name" value="WH-like_DNA-bd_sf"/>
</dbReference>
<evidence type="ECO:0000256" key="4">
    <source>
        <dbReference type="PIRSR" id="PIRSR005739-1"/>
    </source>
</evidence>
<evidence type="ECO:0000313" key="7">
    <source>
        <dbReference type="EMBL" id="APE38083.1"/>
    </source>
</evidence>
<evidence type="ECO:0000256" key="3">
    <source>
        <dbReference type="ARBA" id="ARBA00022691"/>
    </source>
</evidence>
<evidence type="ECO:0000259" key="6">
    <source>
        <dbReference type="Pfam" id="PF08100"/>
    </source>
</evidence>
<dbReference type="Pfam" id="PF00891">
    <property type="entry name" value="Methyltransf_2"/>
    <property type="match status" value="1"/>
</dbReference>
<dbReference type="Gene3D" id="3.40.50.150">
    <property type="entry name" value="Vaccinia Virus protein VP39"/>
    <property type="match status" value="1"/>
</dbReference>
<keyword evidence="1 7" id="KW-0489">Methyltransferase</keyword>
<dbReference type="Proteomes" id="UP000183810">
    <property type="component" value="Chromosome"/>
</dbReference>
<dbReference type="SUPFAM" id="SSF53335">
    <property type="entry name" value="S-adenosyl-L-methionine-dependent methyltransferases"/>
    <property type="match status" value="1"/>
</dbReference>
<name>A0A1J0W189_9NOCA</name>
<feature type="active site" description="Proton acceptor" evidence="4">
    <location>
        <position position="234"/>
    </location>
</feature>
<dbReference type="InterPro" id="IPR036390">
    <property type="entry name" value="WH_DNA-bd_sf"/>
</dbReference>
<accession>A0A1J0W189</accession>
<dbReference type="PANTHER" id="PTHR43712">
    <property type="entry name" value="PUTATIVE (AFU_ORTHOLOGUE AFUA_4G14580)-RELATED"/>
    <property type="match status" value="1"/>
</dbReference>
<dbReference type="Gene3D" id="1.10.287.1350">
    <property type="match status" value="1"/>
</dbReference>
<evidence type="ECO:0000256" key="2">
    <source>
        <dbReference type="ARBA" id="ARBA00022679"/>
    </source>
</evidence>
<feature type="domain" description="O-methyltransferase dimerisation" evidence="6">
    <location>
        <begin position="7"/>
        <end position="74"/>
    </location>
</feature>
<reference evidence="7" key="1">
    <citation type="submission" date="2016-11" db="EMBL/GenBank/DDBJ databases">
        <authorList>
            <person name="Jaros S."/>
            <person name="Januszkiewicz K."/>
            <person name="Wedrychowicz H."/>
        </authorList>
    </citation>
    <scope>NUCLEOTIDE SEQUENCE [LARGE SCALE GENOMIC DNA]</scope>
    <source>
        <strain evidence="7">Y48</strain>
    </source>
</reference>
<dbReference type="InterPro" id="IPR016461">
    <property type="entry name" value="COMT-like"/>
</dbReference>
<dbReference type="KEGG" id="nsl:BOX37_06760"/>
<dbReference type="GO" id="GO:0032259">
    <property type="term" value="P:methylation"/>
    <property type="evidence" value="ECO:0007669"/>
    <property type="project" value="UniProtKB-KW"/>
</dbReference>
<dbReference type="PROSITE" id="PS51683">
    <property type="entry name" value="SAM_OMT_II"/>
    <property type="match status" value="1"/>
</dbReference>
<gene>
    <name evidence="7" type="ORF">BOX37_06760</name>
</gene>
<dbReference type="GO" id="GO:0046983">
    <property type="term" value="F:protein dimerization activity"/>
    <property type="evidence" value="ECO:0007669"/>
    <property type="project" value="InterPro"/>
</dbReference>
<evidence type="ECO:0000313" key="8">
    <source>
        <dbReference type="Proteomes" id="UP000183810"/>
    </source>
</evidence>
<dbReference type="CDD" id="cd02440">
    <property type="entry name" value="AdoMet_MTases"/>
    <property type="match status" value="1"/>
</dbReference>
<proteinExistence type="predicted"/>
<dbReference type="InterPro" id="IPR012967">
    <property type="entry name" value="COMT_dimerisation"/>
</dbReference>
<dbReference type="AlphaFoldDB" id="A0A1J0W189"/>
<protein>
    <submittedName>
        <fullName evidence="7">Hydroxyneurosporene methyltransferase</fullName>
    </submittedName>
</protein>
<feature type="domain" description="O-methyltransferase C-terminal" evidence="5">
    <location>
        <begin position="98"/>
        <end position="304"/>
    </location>
</feature>
<dbReference type="PIRSF" id="PIRSF005739">
    <property type="entry name" value="O-mtase"/>
    <property type="match status" value="1"/>
</dbReference>
<evidence type="ECO:0000259" key="5">
    <source>
        <dbReference type="Pfam" id="PF00891"/>
    </source>
</evidence>
<keyword evidence="8" id="KW-1185">Reference proteome</keyword>
<evidence type="ECO:0000256" key="1">
    <source>
        <dbReference type="ARBA" id="ARBA00022603"/>
    </source>
</evidence>
<dbReference type="Gene3D" id="1.10.10.10">
    <property type="entry name" value="Winged helix-like DNA-binding domain superfamily/Winged helix DNA-binding domain"/>
    <property type="match status" value="1"/>
</dbReference>
<sequence>MQVAGFLSQSISAAAELGIADALAEGPRRSDELARAVGADEDGVRRLMRLLVSFGVFAQRRDGAYALTAMSQALRRDAEVTLRDLFLFYGSPFHRNHWTHLTDAVRTGRSVGRDLDGADFFDYAAEHRELGDLFDKAMTSISTLSVEPLFAAYDFSRFGTLVDVGGGRGNLLIEILTRNPAATGIVFDLPSVVDDLAADLAATGLAQRCTATAGSFFESVPAGGDAYLLKHVLHDWSEDEAVRILRTLRAAMDPTAVLLVIELVLPVHHRPHPGKVIDLEMLVNTAGRERTEEQFRDLLARGGFTLTATVATAAPDCVLEAVPR</sequence>
<keyword evidence="2 7" id="KW-0808">Transferase</keyword>
<dbReference type="InterPro" id="IPR029063">
    <property type="entry name" value="SAM-dependent_MTases_sf"/>
</dbReference>
<organism evidence="7 8">
    <name type="scientific">Nocardia mangyaensis</name>
    <dbReference type="NCBI Taxonomy" id="2213200"/>
    <lineage>
        <taxon>Bacteria</taxon>
        <taxon>Bacillati</taxon>
        <taxon>Actinomycetota</taxon>
        <taxon>Actinomycetes</taxon>
        <taxon>Mycobacteriales</taxon>
        <taxon>Nocardiaceae</taxon>
        <taxon>Nocardia</taxon>
    </lineage>
</organism>
<dbReference type="Pfam" id="PF08100">
    <property type="entry name" value="Dimerisation"/>
    <property type="match status" value="1"/>
</dbReference>
<dbReference type="EMBL" id="CP018082">
    <property type="protein sequence ID" value="APE38083.1"/>
    <property type="molecule type" value="Genomic_DNA"/>
</dbReference>
<dbReference type="InterPro" id="IPR001077">
    <property type="entry name" value="COMT_C"/>
</dbReference>
<dbReference type="SUPFAM" id="SSF46785">
    <property type="entry name" value="Winged helix' DNA-binding domain"/>
    <property type="match status" value="1"/>
</dbReference>
<keyword evidence="3" id="KW-0949">S-adenosyl-L-methionine</keyword>
<dbReference type="GO" id="GO:0008171">
    <property type="term" value="F:O-methyltransferase activity"/>
    <property type="evidence" value="ECO:0007669"/>
    <property type="project" value="InterPro"/>
</dbReference>